<proteinExistence type="predicted"/>
<evidence type="ECO:0000313" key="5">
    <source>
        <dbReference type="Proteomes" id="UP000242469"/>
    </source>
</evidence>
<feature type="domain" description="Zinc finger/thioredoxin putative" evidence="3">
    <location>
        <begin position="2"/>
        <end position="38"/>
    </location>
</feature>
<dbReference type="InterPro" id="IPR021834">
    <property type="entry name" value="DUF3426"/>
</dbReference>
<feature type="transmembrane region" description="Helical" evidence="2">
    <location>
        <begin position="138"/>
        <end position="158"/>
    </location>
</feature>
<accession>A0A1H4CMC5</accession>
<name>A0A1H4CMC5_9GAMM</name>
<feature type="region of interest" description="Disordered" evidence="1">
    <location>
        <begin position="64"/>
        <end position="83"/>
    </location>
</feature>
<keyword evidence="2" id="KW-1133">Transmembrane helix</keyword>
<dbReference type="OrthoDB" id="5294582at2"/>
<evidence type="ECO:0000313" key="4">
    <source>
        <dbReference type="EMBL" id="SEA61463.1"/>
    </source>
</evidence>
<keyword evidence="5" id="KW-1185">Reference proteome</keyword>
<evidence type="ECO:0000259" key="3">
    <source>
        <dbReference type="Pfam" id="PF13719"/>
    </source>
</evidence>
<keyword evidence="2" id="KW-0812">Transmembrane</keyword>
<dbReference type="InterPro" id="IPR011723">
    <property type="entry name" value="Znf/thioredoxin_put"/>
</dbReference>
<dbReference type="Proteomes" id="UP000242469">
    <property type="component" value="Unassembled WGS sequence"/>
</dbReference>
<reference evidence="5" key="1">
    <citation type="submission" date="2016-10" db="EMBL/GenBank/DDBJ databases">
        <authorList>
            <person name="Varghese N."/>
            <person name="Submissions S."/>
        </authorList>
    </citation>
    <scope>NUCLEOTIDE SEQUENCE [LARGE SCALE GENOMIC DNA]</scope>
    <source>
        <strain evidence="5">DSM 11526</strain>
    </source>
</reference>
<sequence length="295" mass="32418">MIITRCPNCHARFRVTEGQLKLAEGQVRCGACLRVFSAPQHEVSSFKPEQNSPADEHLETSIKAVNEPSAPPPSKARPDTTSASTDIPIAAAEPVKAPTPAGIDADQARTGSTAASPLIAEPLQLAKVEDERNPITTAFLLLGILLTLAVFLSQLIWFERARLAQYPQLQSIYSMLCHQVSCDLDSAYALSQIRNHSLHVQPHPRFADALKVSIVLENMAPFPQPWPALQLRFTDLKGREVAQRTFQPGEYLDTRSLSTEQMMPGQPMQIELELASPGRRGVSYELSLLAPTHEP</sequence>
<dbReference type="Pfam" id="PF13719">
    <property type="entry name" value="Zn_ribbon_5"/>
    <property type="match status" value="1"/>
</dbReference>
<evidence type="ECO:0000256" key="1">
    <source>
        <dbReference type="SAM" id="MobiDB-lite"/>
    </source>
</evidence>
<dbReference type="AlphaFoldDB" id="A0A1H4CMC5"/>
<keyword evidence="2" id="KW-0472">Membrane</keyword>
<organism evidence="4 5">
    <name type="scientific">Marinobacterium iners DSM 11526</name>
    <dbReference type="NCBI Taxonomy" id="1122198"/>
    <lineage>
        <taxon>Bacteria</taxon>
        <taxon>Pseudomonadati</taxon>
        <taxon>Pseudomonadota</taxon>
        <taxon>Gammaproteobacteria</taxon>
        <taxon>Oceanospirillales</taxon>
        <taxon>Oceanospirillaceae</taxon>
        <taxon>Marinobacterium</taxon>
    </lineage>
</organism>
<protein>
    <submittedName>
        <fullName evidence="4">MJ0042 family finger-like domain-containing protein</fullName>
    </submittedName>
</protein>
<dbReference type="STRING" id="1122198.SAMN02745729_10563"/>
<evidence type="ECO:0000256" key="2">
    <source>
        <dbReference type="SAM" id="Phobius"/>
    </source>
</evidence>
<dbReference type="Pfam" id="PF11906">
    <property type="entry name" value="DUF3426"/>
    <property type="match status" value="1"/>
</dbReference>
<dbReference type="NCBIfam" id="TIGR02098">
    <property type="entry name" value="MJ0042_CXXC"/>
    <property type="match status" value="1"/>
</dbReference>
<gene>
    <name evidence="4" type="ORF">SAMN02745729_10563</name>
</gene>
<dbReference type="EMBL" id="FNRJ01000005">
    <property type="protein sequence ID" value="SEA61463.1"/>
    <property type="molecule type" value="Genomic_DNA"/>
</dbReference>
<dbReference type="RefSeq" id="WP_091825332.1">
    <property type="nucleotide sequence ID" value="NZ_FNRJ01000005.1"/>
</dbReference>